<proteinExistence type="predicted"/>
<gene>
    <name evidence="2" type="ORF">K8U61_12085</name>
</gene>
<dbReference type="Pfam" id="PF03009">
    <property type="entry name" value="GDPD"/>
    <property type="match status" value="1"/>
</dbReference>
<name>A0ABS7UDX1_9ACTN</name>
<evidence type="ECO:0000259" key="1">
    <source>
        <dbReference type="PROSITE" id="PS51704"/>
    </source>
</evidence>
<dbReference type="PANTHER" id="PTHR46211">
    <property type="entry name" value="GLYCEROPHOSPHORYL DIESTER PHOSPHODIESTERASE"/>
    <property type="match status" value="1"/>
</dbReference>
<keyword evidence="3" id="KW-1185">Reference proteome</keyword>
<dbReference type="InterPro" id="IPR017946">
    <property type="entry name" value="PLC-like_Pdiesterase_TIM-brl"/>
</dbReference>
<dbReference type="Gene3D" id="3.20.20.190">
    <property type="entry name" value="Phosphatidylinositol (PI) phosphodiesterase"/>
    <property type="match status" value="1"/>
</dbReference>
<dbReference type="Proteomes" id="UP000780875">
    <property type="component" value="Unassembled WGS sequence"/>
</dbReference>
<accession>A0ABS7UDX1</accession>
<dbReference type="PANTHER" id="PTHR46211:SF14">
    <property type="entry name" value="GLYCEROPHOSPHODIESTER PHOSPHODIESTERASE"/>
    <property type="match status" value="1"/>
</dbReference>
<reference evidence="2 3" key="1">
    <citation type="submission" date="2021-09" db="EMBL/GenBank/DDBJ databases">
        <title>Whole genome sequence of Nocardioides sp. GBK3QG-3.</title>
        <authorList>
            <person name="Tuo L."/>
        </authorList>
    </citation>
    <scope>NUCLEOTIDE SEQUENCE [LARGE SCALE GENOMIC DNA]</scope>
    <source>
        <strain evidence="2 3">GBK3QG-3</strain>
    </source>
</reference>
<comment type="caution">
    <text evidence="2">The sequence shown here is derived from an EMBL/GenBank/DDBJ whole genome shotgun (WGS) entry which is preliminary data.</text>
</comment>
<dbReference type="RefSeq" id="WP_224123277.1">
    <property type="nucleotide sequence ID" value="NZ_JAIQZJ010000006.1"/>
</dbReference>
<organism evidence="2 3">
    <name type="scientific">Nocardioides mangrovi</name>
    <dbReference type="NCBI Taxonomy" id="2874580"/>
    <lineage>
        <taxon>Bacteria</taxon>
        <taxon>Bacillati</taxon>
        <taxon>Actinomycetota</taxon>
        <taxon>Actinomycetes</taxon>
        <taxon>Propionibacteriales</taxon>
        <taxon>Nocardioidaceae</taxon>
        <taxon>Nocardioides</taxon>
    </lineage>
</organism>
<dbReference type="EMBL" id="JAIQZJ010000006">
    <property type="protein sequence ID" value="MBZ5738906.1"/>
    <property type="molecule type" value="Genomic_DNA"/>
</dbReference>
<evidence type="ECO:0000313" key="3">
    <source>
        <dbReference type="Proteomes" id="UP000780875"/>
    </source>
</evidence>
<dbReference type="PROSITE" id="PS51704">
    <property type="entry name" value="GP_PDE"/>
    <property type="match status" value="1"/>
</dbReference>
<dbReference type="SUPFAM" id="SSF51695">
    <property type="entry name" value="PLC-like phosphodiesterases"/>
    <property type="match status" value="1"/>
</dbReference>
<feature type="domain" description="GP-PDE" evidence="1">
    <location>
        <begin position="38"/>
        <end position="283"/>
    </location>
</feature>
<dbReference type="InterPro" id="IPR030395">
    <property type="entry name" value="GP_PDE_dom"/>
</dbReference>
<sequence length="283" mass="29757">MATHPRRALVRHLVLAVLPLVVAAPLIVAPPASALDGSVLIGHRCRTYDAAVTNEDTVAALADVAAVPGATCEVDVWRLADNHHIIWHDDTWERVADPATLPEGVLPTDRVADATWDQVSQIRTLGGEPVATLRGIVNASARYGVPLMVELRNGVADPQGIADYVAESGASVSFYKQPSSTCDLGDLPALHDAGLPIGLKLSDTIACQPTNDEVAATGASYVTQAPASITPDYTADLAARGIAVYARWVTESTYQAAFDNGAAKVMVDRPADALAWELAPPAQ</sequence>
<protein>
    <recommendedName>
        <fullName evidence="1">GP-PDE domain-containing protein</fullName>
    </recommendedName>
</protein>
<evidence type="ECO:0000313" key="2">
    <source>
        <dbReference type="EMBL" id="MBZ5738906.1"/>
    </source>
</evidence>